<evidence type="ECO:0000313" key="1">
    <source>
        <dbReference type="EMBL" id="KAJ1893170.1"/>
    </source>
</evidence>
<comment type="caution">
    <text evidence="1">The sequence shown here is derived from an EMBL/GenBank/DDBJ whole genome shotgun (WGS) entry which is preliminary data.</text>
</comment>
<organism evidence="1 2">
    <name type="scientific">Kickxella alabastrina</name>
    <dbReference type="NCBI Taxonomy" id="61397"/>
    <lineage>
        <taxon>Eukaryota</taxon>
        <taxon>Fungi</taxon>
        <taxon>Fungi incertae sedis</taxon>
        <taxon>Zoopagomycota</taxon>
        <taxon>Kickxellomycotina</taxon>
        <taxon>Kickxellomycetes</taxon>
        <taxon>Kickxellales</taxon>
        <taxon>Kickxellaceae</taxon>
        <taxon>Kickxella</taxon>
    </lineage>
</organism>
<evidence type="ECO:0000313" key="2">
    <source>
        <dbReference type="Proteomes" id="UP001150581"/>
    </source>
</evidence>
<reference evidence="1" key="1">
    <citation type="submission" date="2022-07" db="EMBL/GenBank/DDBJ databases">
        <title>Phylogenomic reconstructions and comparative analyses of Kickxellomycotina fungi.</title>
        <authorList>
            <person name="Reynolds N.K."/>
            <person name="Stajich J.E."/>
            <person name="Barry K."/>
            <person name="Grigoriev I.V."/>
            <person name="Crous P."/>
            <person name="Smith M.E."/>
        </authorList>
    </citation>
    <scope>NUCLEOTIDE SEQUENCE</scope>
    <source>
        <strain evidence="1">Benny 63K</strain>
    </source>
</reference>
<proteinExistence type="predicted"/>
<sequence>MSHSDWETDSDYRLFNPGKYAMRQLGRSVSRRARQMIQSTQNHTQQQQQQQQQQKVREDPITSPTQATHNISDKRAIAVNGYLDYEFSNIATPAYRRGPPLPSGIHRRSVSFDNIPVFPDTIPRRSTEPPLPLSIRSSIPVGAGLPSASTWNSGTVTIRSAAPSPTGRARSNSMGRRWLAGLANPLSAAIGPRHRARGITSPPQDTGRRQLDIGPLAAEALRAEQEIIGHGPQNNNNIDNDNDNGGDNGKDNYARQQTHNVFSMVMGKASTAPSAHERSAQGVVEDPAPHVTFRPSGISSGKDGQHVTPSQLQRQGSSRTSQGNNAHGHTISPSAPVSSGIFRRPSGQERHSEQQLSRSSSQKKRGNIARVIGNISRRLNRIRSNRSASQPATPAEVRQSMVDSLRRNLMYVPNEAGYELYRFVVNSAEPVSDTESLQPDSPTISRHMSSRRYSHRRNPTFPSQSYTEFRESAIVENMSLGRQDAVSNGVAGLGVLAATVSSRRSASSSQLPIAGAASPMFEYDFVVEQRNTYALQDAANLTLDSALLSAPITITTDISGESAYVTPALSISQMENGEPDVRMTNQGHDGTVSQLVKEKLESALFTNIRVSTRLCKDISAESSYGTFIRFHNSGELNDIFITEQEYLDQQRFEQQSGARAASFEGDSFEPHLAIADGDGGADGGESLGEAVPTRYTRNHCTVKQYVGDVRAARQTSARRKKDAEVARQVLDNDQAALDAALYIYKRQQKQSLAIEQSSPGKQTRPQPQPNNLARHYLRSLGSAGSAEVGGCGAGVLAAVLPRRKRDGRQEQRQSEAFADRIQLKKDEGRRRATVFGVFCGGSEGMSIASPRADDSRSLAPPPPPSEVRGKPARAARSKGRTVPTPTYLNKALPPLPDPEPERKSEPEPKPEPEMKPESETLSILVFDRKHGTLQRSRSFSHFDNNQLFESTDSNWAPDDLHVPWHKRDDLLFGKQPAEVNYTRDFRYALPADKEPPKNIRSSRAEPEPALNLLPVLGIFAGHTGAGAGSHSAPSADAGAEKRVRSGFFAGVLSKLARGRQQQQQRRHTMSNIDVAAGLEIASAVRFADQRPAAPQTKAWFAGQHPAPPHIEVRESGASLANEVYAGIASSAAEKARSSASKRIYSQVLSTLRSEDSGQPPDGASRPRAPLQYGRSLLTNGSGGSVLSSSNGSSVGSSASESASIQEQALRPRSSSADAGGWRDSAITGLTTQASTSTPSYGKAFFGDVATVPPQSPGRVRASDPVGLGIRSQAQARRPSASADNGDEHALEPGRFRHVFRHQPNVQSAPIRSAGGNADGKGVQSLPQSTAASYVVSSNGSFGDIFAAANSEYMNLYRTAFLPGLELDSPMLADREQLDYPVPANGRLRQLEGAVLFGRVRTQPAATEARGVSLAAMDSPISDAGTGRTQILDFAEADIRAGPASAAKCRRPSARPEIRRVGDLLWTDANAAAGAIVAAATATPGPLVGADTTQGPDTNQSPDTLRSFEEALPNGSPAARLAGKAPTKFATISALDPASLQLLRSTGCASKEGAATAAAAANGASSAAAVTLNPMLLAKLVRSSPDPRSLIYDASSQFGSMRSFAAPNSDNAAAAPSEKTSQKSPDFALSTQQPESRKVVVTDTPTPAAPKPAVDASVDKPMPSKLTQDIVSPGAAWSNELPDEQNQMKPHLATATAADPEALARASIQATLAGGSSAMAARKLGDMALTAAALEGAVPAYASSSNAQGEPRRAAIPEEHSLSLHSYVEQSKKSPHKKSVHSGRDQLNFRVSLLDRKFSATNRKSRSASLPCPKPTMPAFAATGDPAQPSALRFSDHTVAGILRPHAHNNNSSSSGNNKNRTRSFCDSPLLVQALMQSNPSSPDSQLPQWPVNVAHTAELGSVAIEDLAERALFSQLLGDGAALTSPDIGTARRQSIASPVVQPEPPLFDPEVDTGENGVPDSVLRAYLAGDLTAVERFFEHIMLITAPSSIYDGEVSEDGDWLYGLEGPPPEIIAQRKAAATKLNQLEQNINESREAPGMVDVSAEASRTIVSSVNLSEAPSMSTAHNSARVSDSQIAQAAGSLLDKVPSQMSMLSAQNTRAPPKGSQQVHQGRAFPLAGKGTGDYASDEDIVVNNKLRKIAVPRSLLPRAQRLNPQVDAQNGHSGSRQESMELISSPAVSTDIAAQQWRSNASTSITNSQPLQPAGLVFGHSDAPVSLQASAVRFSPSIVTPASASASALQSLDVVQPPASYAETASCLSPGRMPEFNRSRSRQQHSEVSHRKPIPKPTIDPKKREKMMLMARLRVLETMVQKSAIEESRLQPPPELRRPQLVDDMESMASIYSSSVVVDYGINQRELNRSAIHQHPHADDSRVFFNEKSAQGYKNGRPEVLDKLRRGSQVRALYPLRASILNRQFSAPGQGNESVSEHYYRSSNASGDRSAEAISIDVADQGVASNRPHVCNMPVLSARGSVATFSKASRFQRTNKILI</sequence>
<protein>
    <submittedName>
        <fullName evidence="1">Uncharacterized protein</fullName>
    </submittedName>
</protein>
<keyword evidence="2" id="KW-1185">Reference proteome</keyword>
<dbReference type="EMBL" id="JANBPG010000874">
    <property type="protein sequence ID" value="KAJ1893170.1"/>
    <property type="molecule type" value="Genomic_DNA"/>
</dbReference>
<accession>A0ACC1ID00</accession>
<gene>
    <name evidence="1" type="ORF">LPJ66_005919</name>
</gene>
<name>A0ACC1ID00_9FUNG</name>
<dbReference type="Proteomes" id="UP001150581">
    <property type="component" value="Unassembled WGS sequence"/>
</dbReference>